<feature type="coiled-coil region" evidence="1">
    <location>
        <begin position="168"/>
        <end position="195"/>
    </location>
</feature>
<keyword evidence="1" id="KW-0175">Coiled coil</keyword>
<dbReference type="PROSITE" id="PS51192">
    <property type="entry name" value="HELICASE_ATP_BIND_1"/>
    <property type="match status" value="1"/>
</dbReference>
<dbReference type="PROSITE" id="PS51194">
    <property type="entry name" value="HELICASE_CTER"/>
    <property type="match status" value="1"/>
</dbReference>
<dbReference type="InterPro" id="IPR025285">
    <property type="entry name" value="DUF4145"/>
</dbReference>
<name>A0A1A8XFP6_9PROT</name>
<gene>
    <name evidence="5" type="ORF">ACCAA_1290004</name>
</gene>
<dbReference type="Gene3D" id="3.40.50.300">
    <property type="entry name" value="P-loop containing nucleotide triphosphate hydrolases"/>
    <property type="match status" value="2"/>
</dbReference>
<organism evidence="5 6">
    <name type="scientific">Candidatus Accumulibacter aalborgensis</name>
    <dbReference type="NCBI Taxonomy" id="1860102"/>
    <lineage>
        <taxon>Bacteria</taxon>
        <taxon>Pseudomonadati</taxon>
        <taxon>Pseudomonadota</taxon>
        <taxon>Betaproteobacteria</taxon>
        <taxon>Candidatus Accumulibacter</taxon>
    </lineage>
</organism>
<dbReference type="EMBL" id="FLQX01000034">
    <property type="protein sequence ID" value="SBT03995.1"/>
    <property type="molecule type" value="Genomic_DNA"/>
</dbReference>
<proteinExistence type="predicted"/>
<evidence type="ECO:0000313" key="6">
    <source>
        <dbReference type="Proteomes" id="UP000199169"/>
    </source>
</evidence>
<protein>
    <submittedName>
        <fullName evidence="5">Type III restriction protein res subunit</fullName>
    </submittedName>
</protein>
<dbReference type="InterPro" id="IPR006935">
    <property type="entry name" value="Helicase/UvrB_N"/>
</dbReference>
<dbReference type="GO" id="GO:0009035">
    <property type="term" value="F:type I site-specific deoxyribonuclease activity"/>
    <property type="evidence" value="ECO:0007669"/>
    <property type="project" value="UniProtKB-EC"/>
</dbReference>
<evidence type="ECO:0000256" key="1">
    <source>
        <dbReference type="SAM" id="Coils"/>
    </source>
</evidence>
<dbReference type="Gene3D" id="3.90.1570.30">
    <property type="match status" value="1"/>
</dbReference>
<feature type="domain" description="Helicase ATP-binding" evidence="3">
    <location>
        <begin position="364"/>
        <end position="521"/>
    </location>
</feature>
<dbReference type="GO" id="GO:0005524">
    <property type="term" value="F:ATP binding"/>
    <property type="evidence" value="ECO:0007669"/>
    <property type="project" value="UniProtKB-KW"/>
</dbReference>
<dbReference type="InterPro" id="IPR007409">
    <property type="entry name" value="Restrct_endonuc_type1_HsdR_N"/>
</dbReference>
<dbReference type="GO" id="GO:0005829">
    <property type="term" value="C:cytosol"/>
    <property type="evidence" value="ECO:0007669"/>
    <property type="project" value="TreeGrafter"/>
</dbReference>
<dbReference type="GO" id="GO:0003677">
    <property type="term" value="F:DNA binding"/>
    <property type="evidence" value="ECO:0007669"/>
    <property type="project" value="UniProtKB-KW"/>
</dbReference>
<dbReference type="InterPro" id="IPR014001">
    <property type="entry name" value="Helicase_ATP-bd"/>
</dbReference>
<feature type="region of interest" description="Disordered" evidence="2">
    <location>
        <begin position="780"/>
        <end position="801"/>
    </location>
</feature>
<dbReference type="InterPro" id="IPR001650">
    <property type="entry name" value="Helicase_C-like"/>
</dbReference>
<evidence type="ECO:0000259" key="3">
    <source>
        <dbReference type="PROSITE" id="PS51192"/>
    </source>
</evidence>
<accession>A0A1A8XFP6</accession>
<dbReference type="STRING" id="1860102.ACCAA_1290004"/>
<feature type="domain" description="Helicase C-terminal" evidence="4">
    <location>
        <begin position="596"/>
        <end position="757"/>
    </location>
</feature>
<dbReference type="CDD" id="cd18799">
    <property type="entry name" value="SF2_C_EcoAI-like"/>
    <property type="match status" value="1"/>
</dbReference>
<evidence type="ECO:0000259" key="4">
    <source>
        <dbReference type="PROSITE" id="PS51194"/>
    </source>
</evidence>
<dbReference type="PANTHER" id="PTHR47396:SF1">
    <property type="entry name" value="ATP-DEPENDENT HELICASE IRC3-RELATED"/>
    <property type="match status" value="1"/>
</dbReference>
<dbReference type="PANTHER" id="PTHR47396">
    <property type="entry name" value="TYPE I RESTRICTION ENZYME ECOKI R PROTEIN"/>
    <property type="match status" value="1"/>
</dbReference>
<keyword evidence="6" id="KW-1185">Reference proteome</keyword>
<dbReference type="Pfam" id="PF13643">
    <property type="entry name" value="DUF4145"/>
    <property type="match status" value="1"/>
</dbReference>
<dbReference type="InterPro" id="IPR027417">
    <property type="entry name" value="P-loop_NTPase"/>
</dbReference>
<dbReference type="InterPro" id="IPR050742">
    <property type="entry name" value="Helicase_Restrict-Modif_Enz"/>
</dbReference>
<evidence type="ECO:0000256" key="2">
    <source>
        <dbReference type="SAM" id="MobiDB-lite"/>
    </source>
</evidence>
<dbReference type="SUPFAM" id="SSF52540">
    <property type="entry name" value="P-loop containing nucleoside triphosphate hydrolases"/>
    <property type="match status" value="2"/>
</dbReference>
<feature type="region of interest" description="Disordered" evidence="2">
    <location>
        <begin position="848"/>
        <end position="894"/>
    </location>
</feature>
<sequence>MSQFSFLEREWPAVLEAASRAEAAAHADPRSACFYARRALEQAVAWAYKHDAALRLPYQDNLSALIHEPSFKQAAGEAVFSKARVINTLGNRAVHGHRAIPHNDALVAVRELFHVTYWLARTYGRTGRPAAGVVFDAAALPRAAPAPGQSTEQLQQLEAGLRERDEKLTALLADKTALDDELQRLRIDVAAAKQAATAQPDTHDYSEAETRNYFIDLLLKEAGWTLDETRDREFAVAGMPNHDGQGFVDYVLWGDDGKPLGLVEAKRTRRDARAGQQQARLYADCLQRRFGQRPLIFYSNGYQHWLWDDTNYPPRAVQGFYKKAELELAIQRRGSRKSLATAELNKEIVERYYQWRGIRRIAESFERDQDRKALLVQATGAGKTRTVIALCDLLMRCNRVKRVLFLADRVALVNQAVNAFKRHLPDASPVNLVSEKDADGRVFVSTYPTMMGLIDETRNGQRRFGVGHFDLVIIDEAHRSVFQKYRAIFDYFDALLVGLTATPKDELDRNTYSLFDLENGVPTDAYSLDEAVRDGFLVPPKAVSVPLKFQREGIRYNELSEEDKDQWDALEWDDEGGVPDRVEAEAVNKWLFNKDTVDKVLQHLMTRGVTVAGGDRLGKTILFAKNQRHAEFIAERFNANYPHFKGEFARVITFRTEYAQSLIDSFSTRDKAPHIAISVDMLDTGIDIPEVVNLVFFKLVRSRTKFWQMLGRGTRLCLELFGPGQHKEFFCVFDYCQNLEYFSQNIAPAEGALAESLGKRLFNARLELIGELDKKLVDADRHAAHEQRAAPHGHPESDDEVRAQVAAMLQREVGAMNLDNFVVRPKRRIVERYATPEVRRRHRLRQVSCQGPGIPARAPGPRRDPQTADEQGIDSSRPGRTGADACRKRSRWGG</sequence>
<dbReference type="SMART" id="SM00487">
    <property type="entry name" value="DEXDc"/>
    <property type="match status" value="1"/>
</dbReference>
<dbReference type="Pfam" id="PF00271">
    <property type="entry name" value="Helicase_C"/>
    <property type="match status" value="1"/>
</dbReference>
<dbReference type="GO" id="GO:0009307">
    <property type="term" value="P:DNA restriction-modification system"/>
    <property type="evidence" value="ECO:0007669"/>
    <property type="project" value="UniProtKB-KW"/>
</dbReference>
<dbReference type="Proteomes" id="UP000199169">
    <property type="component" value="Unassembled WGS sequence"/>
</dbReference>
<dbReference type="Pfam" id="PF04851">
    <property type="entry name" value="ResIII"/>
    <property type="match status" value="1"/>
</dbReference>
<dbReference type="Pfam" id="PF04313">
    <property type="entry name" value="HSDR_N"/>
    <property type="match status" value="1"/>
</dbReference>
<dbReference type="CDD" id="cd18032">
    <property type="entry name" value="DEXHc_RE_I_III_res"/>
    <property type="match status" value="1"/>
</dbReference>
<dbReference type="AlphaFoldDB" id="A0A1A8XFP6"/>
<evidence type="ECO:0000313" key="5">
    <source>
        <dbReference type="EMBL" id="SBT03995.1"/>
    </source>
</evidence>
<reference evidence="5 6" key="1">
    <citation type="submission" date="2016-06" db="EMBL/GenBank/DDBJ databases">
        <authorList>
            <person name="Kjaerup R.B."/>
            <person name="Dalgaard T.S."/>
            <person name="Juul-Madsen H.R."/>
        </authorList>
    </citation>
    <scope>NUCLEOTIDE SEQUENCE [LARGE SCALE GENOMIC DNA]</scope>
    <source>
        <strain evidence="5">3</strain>
    </source>
</reference>